<organism evidence="3 4">
    <name type="scientific">Maricaulis salignorans</name>
    <dbReference type="NCBI Taxonomy" id="144026"/>
    <lineage>
        <taxon>Bacteria</taxon>
        <taxon>Pseudomonadati</taxon>
        <taxon>Pseudomonadota</taxon>
        <taxon>Alphaproteobacteria</taxon>
        <taxon>Maricaulales</taxon>
        <taxon>Maricaulaceae</taxon>
        <taxon>Maricaulis</taxon>
    </lineage>
</organism>
<dbReference type="AlphaFoldDB" id="A0A1G9LPI4"/>
<evidence type="ECO:0000256" key="2">
    <source>
        <dbReference type="SAM" id="MobiDB-lite"/>
    </source>
</evidence>
<dbReference type="SUPFAM" id="SSF89796">
    <property type="entry name" value="CoA-transferase family III (CaiB/BaiF)"/>
    <property type="match status" value="1"/>
</dbReference>
<dbReference type="STRING" id="144026.SAMN04488568_101152"/>
<dbReference type="InterPro" id="IPR044855">
    <property type="entry name" value="CoA-Trfase_III_dom3_sf"/>
</dbReference>
<dbReference type="Gene3D" id="3.30.1540.10">
    <property type="entry name" value="formyl-coa transferase, domain 3"/>
    <property type="match status" value="1"/>
</dbReference>
<evidence type="ECO:0000256" key="1">
    <source>
        <dbReference type="ARBA" id="ARBA00022679"/>
    </source>
</evidence>
<dbReference type="GO" id="GO:0008410">
    <property type="term" value="F:CoA-transferase activity"/>
    <property type="evidence" value="ECO:0007669"/>
    <property type="project" value="TreeGrafter"/>
</dbReference>
<dbReference type="InterPro" id="IPR023606">
    <property type="entry name" value="CoA-Trfase_III_dom_1_sf"/>
</dbReference>
<proteinExistence type="predicted"/>
<accession>A0A1G9LPI4</accession>
<reference evidence="3 4" key="1">
    <citation type="submission" date="2016-10" db="EMBL/GenBank/DDBJ databases">
        <authorList>
            <person name="de Groot N.N."/>
        </authorList>
    </citation>
    <scope>NUCLEOTIDE SEQUENCE [LARGE SCALE GENOMIC DNA]</scope>
    <source>
        <strain evidence="3 4">DSM 16077</strain>
    </source>
</reference>
<keyword evidence="1 3" id="KW-0808">Transferase</keyword>
<name>A0A1G9LPI4_9PROT</name>
<evidence type="ECO:0000313" key="4">
    <source>
        <dbReference type="Proteomes" id="UP000199759"/>
    </source>
</evidence>
<dbReference type="Pfam" id="PF02515">
    <property type="entry name" value="CoA_transf_3"/>
    <property type="match status" value="1"/>
</dbReference>
<feature type="compositionally biased region" description="Basic and acidic residues" evidence="2">
    <location>
        <begin position="369"/>
        <end position="383"/>
    </location>
</feature>
<dbReference type="PANTHER" id="PTHR48207:SF3">
    <property type="entry name" value="SUCCINATE--HYDROXYMETHYLGLUTARATE COA-TRANSFERASE"/>
    <property type="match status" value="1"/>
</dbReference>
<dbReference type="InterPro" id="IPR050483">
    <property type="entry name" value="CoA-transferase_III_domain"/>
</dbReference>
<dbReference type="Gene3D" id="3.40.50.10540">
    <property type="entry name" value="Crotonobetainyl-coa:carnitine coa-transferase, domain 1"/>
    <property type="match status" value="1"/>
</dbReference>
<sequence length="383" mass="41447">MTQAIDNKPLAGLKVLELARVLAGPWIGQTLADLGADVIKVEAPRGDDTRQWGPPWVEHESGRAAAYYHSCNRGKRSIALDFTRPEDRDLVLELVDGADVLVENFKVGGLAKYGLDYDSLKTRNPRLVYCSVTGFGQTGPYAHRAGYDLMIQAMSGIMDLTGEPDRPPQRLGVAFADIFTGVYGVIGVQAALAQREKTGLGQHVDMALLDSMMGVLGNQAMNYLTTGITPHRLGNSHPNIVPYQEFAASDGHIILACGNDGQFERLCTLLDFPPDVLARNRTNAERAANRSELVAQIAAAMARFTREGLLAALEKEGIPAGPINTVEQAFQDVQARHRGLATEADGIPGIRNPIRMSGADVGSGQRSPGLDEHGAEIRERLWD</sequence>
<dbReference type="InterPro" id="IPR003673">
    <property type="entry name" value="CoA-Trfase_fam_III"/>
</dbReference>
<protein>
    <submittedName>
        <fullName evidence="3">Crotonobetainyl-CoA:carnitine CoA-transferase CaiB</fullName>
    </submittedName>
</protein>
<evidence type="ECO:0000313" key="3">
    <source>
        <dbReference type="EMBL" id="SDL63959.1"/>
    </source>
</evidence>
<keyword evidence="4" id="KW-1185">Reference proteome</keyword>
<dbReference type="Proteomes" id="UP000199759">
    <property type="component" value="Unassembled WGS sequence"/>
</dbReference>
<gene>
    <name evidence="3" type="ORF">SAMN04488568_101152</name>
</gene>
<dbReference type="EMBL" id="FNHG01000001">
    <property type="protein sequence ID" value="SDL63959.1"/>
    <property type="molecule type" value="Genomic_DNA"/>
</dbReference>
<feature type="region of interest" description="Disordered" evidence="2">
    <location>
        <begin position="344"/>
        <end position="383"/>
    </location>
</feature>
<dbReference type="PANTHER" id="PTHR48207">
    <property type="entry name" value="SUCCINATE--HYDROXYMETHYLGLUTARATE COA-TRANSFERASE"/>
    <property type="match status" value="1"/>
</dbReference>